<name>A0A8J3YIZ3_9ACTN</name>
<gene>
    <name evidence="2" type="ORF">Val02_16910</name>
</gene>
<dbReference type="PROSITE" id="PS51318">
    <property type="entry name" value="TAT"/>
    <property type="match status" value="1"/>
</dbReference>
<organism evidence="2 3">
    <name type="scientific">Virgisporangium aliadipatigenens</name>
    <dbReference type="NCBI Taxonomy" id="741659"/>
    <lineage>
        <taxon>Bacteria</taxon>
        <taxon>Bacillati</taxon>
        <taxon>Actinomycetota</taxon>
        <taxon>Actinomycetes</taxon>
        <taxon>Micromonosporales</taxon>
        <taxon>Micromonosporaceae</taxon>
        <taxon>Virgisporangium</taxon>
    </lineage>
</organism>
<proteinExistence type="predicted"/>
<keyword evidence="3" id="KW-1185">Reference proteome</keyword>
<dbReference type="PROSITE" id="PS51257">
    <property type="entry name" value="PROKAR_LIPOPROTEIN"/>
    <property type="match status" value="1"/>
</dbReference>
<reference evidence="2" key="1">
    <citation type="submission" date="2021-01" db="EMBL/GenBank/DDBJ databases">
        <title>Whole genome shotgun sequence of Virgisporangium aliadipatigenens NBRC 105644.</title>
        <authorList>
            <person name="Komaki H."/>
            <person name="Tamura T."/>
        </authorList>
    </citation>
    <scope>NUCLEOTIDE SEQUENCE</scope>
    <source>
        <strain evidence="2">NBRC 105644</strain>
    </source>
</reference>
<evidence type="ECO:0000256" key="1">
    <source>
        <dbReference type="SAM" id="SignalP"/>
    </source>
</evidence>
<protein>
    <recommendedName>
        <fullName evidence="4">ABC transporter substrate-binding protein</fullName>
    </recommendedName>
</protein>
<evidence type="ECO:0008006" key="4">
    <source>
        <dbReference type="Google" id="ProtNLM"/>
    </source>
</evidence>
<feature type="signal peptide" evidence="1">
    <location>
        <begin position="1"/>
        <end position="22"/>
    </location>
</feature>
<evidence type="ECO:0000313" key="2">
    <source>
        <dbReference type="EMBL" id="GIJ44805.1"/>
    </source>
</evidence>
<sequence>MPRTRRSVLLAVAALTAAVALTACGRAQPGTAAYVGGSRITEDRVESLFKEAQGTDARIRSVVTRATLVSWLVMVDLGRRAAAKQGTTVPAPDYAGAAATLGLPAGSELVHVYGDWYTTMNALFEAAAPTANPTELDLRAIILGLQRNGQVPPGTPFEEVAPSLRRNPSVLKVVTVRNSLAEVAQERDVVINPRYRPLIASLSDVPLVLATGSDAVADLAVAG</sequence>
<keyword evidence="1" id="KW-0732">Signal</keyword>
<dbReference type="EMBL" id="BOPF01000004">
    <property type="protein sequence ID" value="GIJ44805.1"/>
    <property type="molecule type" value="Genomic_DNA"/>
</dbReference>
<comment type="caution">
    <text evidence="2">The sequence shown here is derived from an EMBL/GenBank/DDBJ whole genome shotgun (WGS) entry which is preliminary data.</text>
</comment>
<dbReference type="Proteomes" id="UP000619260">
    <property type="component" value="Unassembled WGS sequence"/>
</dbReference>
<feature type="chain" id="PRO_5038930994" description="ABC transporter substrate-binding protein" evidence="1">
    <location>
        <begin position="23"/>
        <end position="223"/>
    </location>
</feature>
<accession>A0A8J3YIZ3</accession>
<evidence type="ECO:0000313" key="3">
    <source>
        <dbReference type="Proteomes" id="UP000619260"/>
    </source>
</evidence>
<dbReference type="InterPro" id="IPR006311">
    <property type="entry name" value="TAT_signal"/>
</dbReference>
<dbReference type="AlphaFoldDB" id="A0A8J3YIZ3"/>